<comment type="caution">
    <text evidence="1">The sequence shown here is derived from an EMBL/GenBank/DDBJ whole genome shotgun (WGS) entry which is preliminary data.</text>
</comment>
<dbReference type="Proteomes" id="UP000828390">
    <property type="component" value="Unassembled WGS sequence"/>
</dbReference>
<organism evidence="1 2">
    <name type="scientific">Dreissena polymorpha</name>
    <name type="common">Zebra mussel</name>
    <name type="synonym">Mytilus polymorpha</name>
    <dbReference type="NCBI Taxonomy" id="45954"/>
    <lineage>
        <taxon>Eukaryota</taxon>
        <taxon>Metazoa</taxon>
        <taxon>Spiralia</taxon>
        <taxon>Lophotrochozoa</taxon>
        <taxon>Mollusca</taxon>
        <taxon>Bivalvia</taxon>
        <taxon>Autobranchia</taxon>
        <taxon>Heteroconchia</taxon>
        <taxon>Euheterodonta</taxon>
        <taxon>Imparidentia</taxon>
        <taxon>Neoheterodontei</taxon>
        <taxon>Myida</taxon>
        <taxon>Dreissenoidea</taxon>
        <taxon>Dreissenidae</taxon>
        <taxon>Dreissena</taxon>
    </lineage>
</organism>
<reference evidence="1" key="1">
    <citation type="journal article" date="2019" name="bioRxiv">
        <title>The Genome of the Zebra Mussel, Dreissena polymorpha: A Resource for Invasive Species Research.</title>
        <authorList>
            <person name="McCartney M.A."/>
            <person name="Auch B."/>
            <person name="Kono T."/>
            <person name="Mallez S."/>
            <person name="Zhang Y."/>
            <person name="Obille A."/>
            <person name="Becker A."/>
            <person name="Abrahante J.E."/>
            <person name="Garbe J."/>
            <person name="Badalamenti J.P."/>
            <person name="Herman A."/>
            <person name="Mangelson H."/>
            <person name="Liachko I."/>
            <person name="Sullivan S."/>
            <person name="Sone E.D."/>
            <person name="Koren S."/>
            <person name="Silverstein K.A.T."/>
            <person name="Beckman K.B."/>
            <person name="Gohl D.M."/>
        </authorList>
    </citation>
    <scope>NUCLEOTIDE SEQUENCE</scope>
    <source>
        <strain evidence="1">Duluth1</strain>
        <tissue evidence="1">Whole animal</tissue>
    </source>
</reference>
<dbReference type="EMBL" id="JAIWYP010000016">
    <property type="protein sequence ID" value="KAH3696936.1"/>
    <property type="molecule type" value="Genomic_DNA"/>
</dbReference>
<proteinExistence type="predicted"/>
<name>A0A9D4BC02_DREPO</name>
<gene>
    <name evidence="1" type="ORF">DPMN_084418</name>
</gene>
<reference evidence="1" key="2">
    <citation type="submission" date="2020-11" db="EMBL/GenBank/DDBJ databases">
        <authorList>
            <person name="McCartney M.A."/>
            <person name="Auch B."/>
            <person name="Kono T."/>
            <person name="Mallez S."/>
            <person name="Becker A."/>
            <person name="Gohl D.M."/>
            <person name="Silverstein K.A.T."/>
            <person name="Koren S."/>
            <person name="Bechman K.B."/>
            <person name="Herman A."/>
            <person name="Abrahante J.E."/>
            <person name="Garbe J."/>
        </authorList>
    </citation>
    <scope>NUCLEOTIDE SEQUENCE</scope>
    <source>
        <strain evidence="1">Duluth1</strain>
        <tissue evidence="1">Whole animal</tissue>
    </source>
</reference>
<dbReference type="AlphaFoldDB" id="A0A9D4BC02"/>
<protein>
    <submittedName>
        <fullName evidence="1">Uncharacterized protein</fullName>
    </submittedName>
</protein>
<keyword evidence="2" id="KW-1185">Reference proteome</keyword>
<accession>A0A9D4BC02</accession>
<evidence type="ECO:0000313" key="2">
    <source>
        <dbReference type="Proteomes" id="UP000828390"/>
    </source>
</evidence>
<evidence type="ECO:0000313" key="1">
    <source>
        <dbReference type="EMBL" id="KAH3696936.1"/>
    </source>
</evidence>
<sequence length="168" mass="19221">MLFDIPFSWYRAKNKQDSGYKSKTILLLRDIKSTRVQHGLGISRRISTCYRVLQKDIINKIHTVKHVSMAYGRVIAVSPLLCCSVKDVDEPLLPMRRVVASVVVVHNGRPFSHGIRDITVTFQLESESEKFSELFYILQTAICNLLTPLVFIHVMKPNDSVLRETCDD</sequence>